<evidence type="ECO:0000256" key="1">
    <source>
        <dbReference type="ARBA" id="ARBA00001933"/>
    </source>
</evidence>
<evidence type="ECO:0000256" key="5">
    <source>
        <dbReference type="ARBA" id="ARBA00023239"/>
    </source>
</evidence>
<name>K0T001_THAOC</name>
<dbReference type="Gene3D" id="4.10.280.50">
    <property type="match status" value="1"/>
</dbReference>
<gene>
    <name evidence="9" type="ORF">THAOC_07575</name>
</gene>
<dbReference type="GO" id="GO:0030170">
    <property type="term" value="F:pyridoxal phosphate binding"/>
    <property type="evidence" value="ECO:0007669"/>
    <property type="project" value="InterPro"/>
</dbReference>
<evidence type="ECO:0000256" key="8">
    <source>
        <dbReference type="RuleBase" id="RU000382"/>
    </source>
</evidence>
<dbReference type="OrthoDB" id="10254570at2759"/>
<keyword evidence="10" id="KW-1185">Reference proteome</keyword>
<dbReference type="InterPro" id="IPR015424">
    <property type="entry name" value="PyrdxlP-dep_Trfase"/>
</dbReference>
<comment type="cofactor">
    <cofactor evidence="1 7 8">
        <name>pyridoxal 5'-phosphate</name>
        <dbReference type="ChEBI" id="CHEBI:597326"/>
    </cofactor>
</comment>
<dbReference type="GO" id="GO:0004351">
    <property type="term" value="F:glutamate decarboxylase activity"/>
    <property type="evidence" value="ECO:0007669"/>
    <property type="project" value="UniProtKB-EC"/>
</dbReference>
<dbReference type="GO" id="GO:0005829">
    <property type="term" value="C:cytosol"/>
    <property type="evidence" value="ECO:0007669"/>
    <property type="project" value="TreeGrafter"/>
</dbReference>
<dbReference type="Gene3D" id="3.90.1150.160">
    <property type="match status" value="1"/>
</dbReference>
<comment type="caution">
    <text evidence="9">The sequence shown here is derived from an EMBL/GenBank/DDBJ whole genome shotgun (WGS) entry which is preliminary data.</text>
</comment>
<evidence type="ECO:0000256" key="4">
    <source>
        <dbReference type="ARBA" id="ARBA00022898"/>
    </source>
</evidence>
<keyword evidence="5 8" id="KW-0456">Lyase</keyword>
<dbReference type="eggNOG" id="KOG1383">
    <property type="taxonomic scope" value="Eukaryota"/>
</dbReference>
<dbReference type="AlphaFoldDB" id="K0T001"/>
<dbReference type="Proteomes" id="UP000266841">
    <property type="component" value="Unassembled WGS sequence"/>
</dbReference>
<sequence length="568" mass="63377">MSSEDKDALIQALLENVSLLEQRISEDEMNNTTYYASRLARQSENDMNTVPQQSHPARFVKNLIDDIHLSDFNPKLNTSSYVNVVSEDEEKQVAAMGAQINIADASVYPASMELHNKTVNMIANLWNCPAPEDGGDHCGAGTVGSTEACLLAGLALKFRWRRWFAAKHGLNEEQVLAVRPNLVIGTHFQAAWEKMFRYFDIEPRLAQSNLVDDKMAACPKALAGLCDEKTIGVVGILGNHYNGTYDPIWDINEEVEKLNKKNGWQIGIHVDGASGGFIAPFQQMSGKFDKEFDFRLKNVLSMSASGHKFGESICGTGWVVFRQRKDLAEHIAVTVTYLGGQSDSYTLNFSRPASGPYIQFYKLMRLGKSGYMSKTENQMYVAKYIRDFLKAQVHEPTGKPRFQLLDCGDSGCLPVVSARLNPELCLNYNDVDMQHALSESHWYVSGYSLGFQNPLNEEFEPLFSDVEAAATMFRVVVKSNLTQGLAEDLTKKISNVLTVLDSMEGQYQSMRTKHSIAESAKAMSHSETQVPILEALNKFKHSHVFAHLARKKKGDRGKKNAIVTQSIC</sequence>
<protein>
    <recommendedName>
        <fullName evidence="3">glutamate decarboxylase</fullName>
        <ecNumber evidence="3">4.1.1.15</ecNumber>
    </recommendedName>
</protein>
<dbReference type="EC" id="4.1.1.15" evidence="3"/>
<evidence type="ECO:0000313" key="10">
    <source>
        <dbReference type="Proteomes" id="UP000266841"/>
    </source>
</evidence>
<dbReference type="PANTHER" id="PTHR43321:SF3">
    <property type="entry name" value="GLUTAMATE DECARBOXYLASE"/>
    <property type="match status" value="1"/>
</dbReference>
<dbReference type="Gene3D" id="3.40.640.10">
    <property type="entry name" value="Type I PLP-dependent aspartate aminotransferase-like (Major domain)"/>
    <property type="match status" value="1"/>
</dbReference>
<dbReference type="PANTHER" id="PTHR43321">
    <property type="entry name" value="GLUTAMATE DECARBOXYLASE"/>
    <property type="match status" value="1"/>
</dbReference>
<comment type="catalytic activity">
    <reaction evidence="6">
        <text>L-glutamate + H(+) = 4-aminobutanoate + CO2</text>
        <dbReference type="Rhea" id="RHEA:17785"/>
        <dbReference type="ChEBI" id="CHEBI:15378"/>
        <dbReference type="ChEBI" id="CHEBI:16526"/>
        <dbReference type="ChEBI" id="CHEBI:29985"/>
        <dbReference type="ChEBI" id="CHEBI:59888"/>
        <dbReference type="EC" id="4.1.1.15"/>
    </reaction>
</comment>
<organism evidence="9 10">
    <name type="scientific">Thalassiosira oceanica</name>
    <name type="common">Marine diatom</name>
    <dbReference type="NCBI Taxonomy" id="159749"/>
    <lineage>
        <taxon>Eukaryota</taxon>
        <taxon>Sar</taxon>
        <taxon>Stramenopiles</taxon>
        <taxon>Ochrophyta</taxon>
        <taxon>Bacillariophyta</taxon>
        <taxon>Coscinodiscophyceae</taxon>
        <taxon>Thalassiosirophycidae</taxon>
        <taxon>Thalassiosirales</taxon>
        <taxon>Thalassiosiraceae</taxon>
        <taxon>Thalassiosira</taxon>
    </lineage>
</organism>
<feature type="modified residue" description="N6-(pyridoxal phosphate)lysine" evidence="7">
    <location>
        <position position="308"/>
    </location>
</feature>
<dbReference type="InterPro" id="IPR002129">
    <property type="entry name" value="PyrdxlP-dep_de-COase"/>
</dbReference>
<dbReference type="SUPFAM" id="SSF53383">
    <property type="entry name" value="PLP-dependent transferases"/>
    <property type="match status" value="1"/>
</dbReference>
<reference evidence="9 10" key="1">
    <citation type="journal article" date="2012" name="Genome Biol.">
        <title>Genome and low-iron response of an oceanic diatom adapted to chronic iron limitation.</title>
        <authorList>
            <person name="Lommer M."/>
            <person name="Specht M."/>
            <person name="Roy A.S."/>
            <person name="Kraemer L."/>
            <person name="Andreson R."/>
            <person name="Gutowska M.A."/>
            <person name="Wolf J."/>
            <person name="Bergner S.V."/>
            <person name="Schilhabel M.B."/>
            <person name="Klostermeier U.C."/>
            <person name="Beiko R.G."/>
            <person name="Rosenstiel P."/>
            <person name="Hippler M."/>
            <person name="Laroche J."/>
        </authorList>
    </citation>
    <scope>NUCLEOTIDE SEQUENCE [LARGE SCALE GENOMIC DNA]</scope>
    <source>
        <strain evidence="9 10">CCMP1005</strain>
    </source>
</reference>
<evidence type="ECO:0000256" key="3">
    <source>
        <dbReference type="ARBA" id="ARBA00012421"/>
    </source>
</evidence>
<dbReference type="EMBL" id="AGNL01007744">
    <property type="protein sequence ID" value="EJK71020.1"/>
    <property type="molecule type" value="Genomic_DNA"/>
</dbReference>
<comment type="similarity">
    <text evidence="2 8">Belongs to the group II decarboxylase family.</text>
</comment>
<evidence type="ECO:0000256" key="7">
    <source>
        <dbReference type="PIRSR" id="PIRSR602129-50"/>
    </source>
</evidence>
<dbReference type="InterPro" id="IPR010107">
    <property type="entry name" value="Glutamate_decarboxylase"/>
</dbReference>
<proteinExistence type="inferred from homology"/>
<evidence type="ECO:0000313" key="9">
    <source>
        <dbReference type="EMBL" id="EJK71020.1"/>
    </source>
</evidence>
<dbReference type="GO" id="GO:0006538">
    <property type="term" value="P:L-glutamate catabolic process"/>
    <property type="evidence" value="ECO:0007669"/>
    <property type="project" value="TreeGrafter"/>
</dbReference>
<evidence type="ECO:0000256" key="2">
    <source>
        <dbReference type="ARBA" id="ARBA00009533"/>
    </source>
</evidence>
<keyword evidence="4 7" id="KW-0663">Pyridoxal phosphate</keyword>
<accession>K0T001</accession>
<dbReference type="OMA" id="PCTETRY"/>
<dbReference type="InterPro" id="IPR015421">
    <property type="entry name" value="PyrdxlP-dep_Trfase_major"/>
</dbReference>
<dbReference type="Pfam" id="PF00282">
    <property type="entry name" value="Pyridoxal_deC"/>
    <property type="match status" value="1"/>
</dbReference>
<evidence type="ECO:0000256" key="6">
    <source>
        <dbReference type="ARBA" id="ARBA00048868"/>
    </source>
</evidence>